<comment type="caution">
    <text evidence="2">The sequence shown here is derived from an EMBL/GenBank/DDBJ whole genome shotgun (WGS) entry which is preliminary data.</text>
</comment>
<feature type="transmembrane region" description="Helical" evidence="1">
    <location>
        <begin position="6"/>
        <end position="24"/>
    </location>
</feature>
<keyword evidence="1" id="KW-1133">Transmembrane helix</keyword>
<keyword evidence="3" id="KW-1185">Reference proteome</keyword>
<name>A0AAD8E6T0_DIPPU</name>
<keyword evidence="1" id="KW-0472">Membrane</keyword>
<keyword evidence="1" id="KW-0812">Transmembrane</keyword>
<gene>
    <name evidence="2" type="ORF">L9F63_004866</name>
</gene>
<feature type="transmembrane region" description="Helical" evidence="1">
    <location>
        <begin position="31"/>
        <end position="51"/>
    </location>
</feature>
<dbReference type="EMBL" id="JASPKZ010008855">
    <property type="protein sequence ID" value="KAJ9578909.1"/>
    <property type="molecule type" value="Genomic_DNA"/>
</dbReference>
<dbReference type="AlphaFoldDB" id="A0AAD8E6T0"/>
<proteinExistence type="predicted"/>
<feature type="non-terminal residue" evidence="2">
    <location>
        <position position="122"/>
    </location>
</feature>
<feature type="non-terminal residue" evidence="2">
    <location>
        <position position="1"/>
    </location>
</feature>
<protein>
    <submittedName>
        <fullName evidence="2">Uncharacterized protein</fullName>
    </submittedName>
</protein>
<sequence length="122" mass="14522">RQLMIYYLLDYVVIMAVESVFICFKKHMNSILGMFHNSCIFLLIVFQFMIFKIDLTTLQKIHKELHMNSIRSFNPASNQEILIRFCPHILVIRTKVGCTNMVTLLYEISRRLCIIHVVLVRW</sequence>
<reference evidence="2" key="2">
    <citation type="submission" date="2023-05" db="EMBL/GenBank/DDBJ databases">
        <authorList>
            <person name="Fouks B."/>
        </authorList>
    </citation>
    <scope>NUCLEOTIDE SEQUENCE</scope>
    <source>
        <strain evidence="2">Stay&amp;Tobe</strain>
        <tissue evidence="2">Testes</tissue>
    </source>
</reference>
<evidence type="ECO:0000313" key="2">
    <source>
        <dbReference type="EMBL" id="KAJ9578909.1"/>
    </source>
</evidence>
<evidence type="ECO:0000256" key="1">
    <source>
        <dbReference type="SAM" id="Phobius"/>
    </source>
</evidence>
<accession>A0AAD8E6T0</accession>
<dbReference type="Proteomes" id="UP001233999">
    <property type="component" value="Unassembled WGS sequence"/>
</dbReference>
<organism evidence="2 3">
    <name type="scientific">Diploptera punctata</name>
    <name type="common">Pacific beetle cockroach</name>
    <dbReference type="NCBI Taxonomy" id="6984"/>
    <lineage>
        <taxon>Eukaryota</taxon>
        <taxon>Metazoa</taxon>
        <taxon>Ecdysozoa</taxon>
        <taxon>Arthropoda</taxon>
        <taxon>Hexapoda</taxon>
        <taxon>Insecta</taxon>
        <taxon>Pterygota</taxon>
        <taxon>Neoptera</taxon>
        <taxon>Polyneoptera</taxon>
        <taxon>Dictyoptera</taxon>
        <taxon>Blattodea</taxon>
        <taxon>Blaberoidea</taxon>
        <taxon>Blaberidae</taxon>
        <taxon>Diplopterinae</taxon>
        <taxon>Diploptera</taxon>
    </lineage>
</organism>
<reference evidence="2" key="1">
    <citation type="journal article" date="2023" name="IScience">
        <title>Live-bearing cockroach genome reveals convergent evolutionary mechanisms linked to viviparity in insects and beyond.</title>
        <authorList>
            <person name="Fouks B."/>
            <person name="Harrison M.C."/>
            <person name="Mikhailova A.A."/>
            <person name="Marchal E."/>
            <person name="English S."/>
            <person name="Carruthers M."/>
            <person name="Jennings E.C."/>
            <person name="Chiamaka E.L."/>
            <person name="Frigard R.A."/>
            <person name="Pippel M."/>
            <person name="Attardo G.M."/>
            <person name="Benoit J.B."/>
            <person name="Bornberg-Bauer E."/>
            <person name="Tobe S.S."/>
        </authorList>
    </citation>
    <scope>NUCLEOTIDE SEQUENCE</scope>
    <source>
        <strain evidence="2">Stay&amp;Tobe</strain>
    </source>
</reference>
<evidence type="ECO:0000313" key="3">
    <source>
        <dbReference type="Proteomes" id="UP001233999"/>
    </source>
</evidence>